<feature type="compositionally biased region" description="Gly residues" evidence="1">
    <location>
        <begin position="172"/>
        <end position="181"/>
    </location>
</feature>
<accession>A0ABX8AGU9</accession>
<reference evidence="2 3" key="1">
    <citation type="submission" date="2019-02" db="EMBL/GenBank/DDBJ databases">
        <title>Emended description of the genus Rhodopseudomonas and description of Rhodopseudomonas albus sp. nov., a non-phototrophic, heavy-metal-tolerant bacterium isolated from garden soil.</title>
        <authorList>
            <person name="Bao Z."/>
            <person name="Cao W.W."/>
            <person name="Sato Y."/>
            <person name="Nishizawa T."/>
            <person name="Zhao J."/>
            <person name="Guo Y."/>
            <person name="Ohta H."/>
        </authorList>
    </citation>
    <scope>NUCLEOTIDE SEQUENCE [LARGE SCALE GENOMIC DNA]</scope>
    <source>
        <strain evidence="2 3">SK50-23</strain>
    </source>
</reference>
<organism evidence="2 3">
    <name type="scientific">Tardiphaga alba</name>
    <dbReference type="NCBI Taxonomy" id="340268"/>
    <lineage>
        <taxon>Bacteria</taxon>
        <taxon>Pseudomonadati</taxon>
        <taxon>Pseudomonadota</taxon>
        <taxon>Alphaproteobacteria</taxon>
        <taxon>Hyphomicrobiales</taxon>
        <taxon>Nitrobacteraceae</taxon>
        <taxon>Tardiphaga</taxon>
    </lineage>
</organism>
<protein>
    <submittedName>
        <fullName evidence="2">Uncharacterized protein</fullName>
    </submittedName>
</protein>
<evidence type="ECO:0000313" key="3">
    <source>
        <dbReference type="Proteomes" id="UP000682843"/>
    </source>
</evidence>
<dbReference type="EMBL" id="CP036498">
    <property type="protein sequence ID" value="QUS42532.1"/>
    <property type="molecule type" value="Genomic_DNA"/>
</dbReference>
<sequence length="221" mass="21603">MQVAGAYAQGAFPAPLPGQSAAPASSSPFPPVNGAPAASSPFPPVGGAPRAAAPSAFPSGGAAPLSGGGFGAPPPQQAGPPGGDDCMKGFLPLRQEAEKRGAAIKAASERRAPPDEACKLITAFSQSEVKMLSYIKANATKCGIPDNVGAQMQAGHKNTEGMRQKVCAVARGGGGGGGGGPVAAPRLSDVLGSSASLPDASTARKSGGTTFDTLNGNVLTR</sequence>
<evidence type="ECO:0000313" key="2">
    <source>
        <dbReference type="EMBL" id="QUS42532.1"/>
    </source>
</evidence>
<feature type="compositionally biased region" description="Polar residues" evidence="1">
    <location>
        <begin position="203"/>
        <end position="221"/>
    </location>
</feature>
<keyword evidence="3" id="KW-1185">Reference proteome</keyword>
<name>A0ABX8AGU9_9BRAD</name>
<feature type="region of interest" description="Disordered" evidence="1">
    <location>
        <begin position="172"/>
        <end position="221"/>
    </location>
</feature>
<evidence type="ECO:0000256" key="1">
    <source>
        <dbReference type="SAM" id="MobiDB-lite"/>
    </source>
</evidence>
<proteinExistence type="predicted"/>
<gene>
    <name evidence="2" type="ORF">RPMA_22410</name>
</gene>
<feature type="compositionally biased region" description="Low complexity" evidence="1">
    <location>
        <begin position="17"/>
        <end position="27"/>
    </location>
</feature>
<feature type="region of interest" description="Disordered" evidence="1">
    <location>
        <begin position="1"/>
        <end position="89"/>
    </location>
</feature>
<dbReference type="Proteomes" id="UP000682843">
    <property type="component" value="Chromosome"/>
</dbReference>
<feature type="compositionally biased region" description="Low complexity" evidence="1">
    <location>
        <begin position="47"/>
        <end position="65"/>
    </location>
</feature>